<sequence length="174" mass="20581">MKESRIDHISPHLGLKSANGKERRSRSAAYDFLQTRSTKTRDTCLQPEGSKQYTTRKHRYSDDKYRRYVLGITVFRGHTDENGRRKFLAGKTVRRYLLGYFRWNGPRKHFERKEVSEYSDELRPSAYSEKPLPSEYSEEVYPSGYSEEICPRNIPRKLSSEYPEGYTSLEYSQK</sequence>
<accession>A0ABQ7CTB5</accession>
<evidence type="ECO:0000313" key="3">
    <source>
        <dbReference type="Proteomes" id="UP000266723"/>
    </source>
</evidence>
<proteinExistence type="predicted"/>
<dbReference type="Proteomes" id="UP000266723">
    <property type="component" value="Unassembled WGS sequence"/>
</dbReference>
<evidence type="ECO:0000313" key="2">
    <source>
        <dbReference type="EMBL" id="KAF3563107.1"/>
    </source>
</evidence>
<keyword evidence="3" id="KW-1185">Reference proteome</keyword>
<organism evidence="2 3">
    <name type="scientific">Brassica cretica</name>
    <name type="common">Mustard</name>
    <dbReference type="NCBI Taxonomy" id="69181"/>
    <lineage>
        <taxon>Eukaryota</taxon>
        <taxon>Viridiplantae</taxon>
        <taxon>Streptophyta</taxon>
        <taxon>Embryophyta</taxon>
        <taxon>Tracheophyta</taxon>
        <taxon>Spermatophyta</taxon>
        <taxon>Magnoliopsida</taxon>
        <taxon>eudicotyledons</taxon>
        <taxon>Gunneridae</taxon>
        <taxon>Pentapetalae</taxon>
        <taxon>rosids</taxon>
        <taxon>malvids</taxon>
        <taxon>Brassicales</taxon>
        <taxon>Brassicaceae</taxon>
        <taxon>Brassiceae</taxon>
        <taxon>Brassica</taxon>
    </lineage>
</organism>
<gene>
    <name evidence="2" type="ORF">DY000_02014494</name>
</gene>
<comment type="caution">
    <text evidence="2">The sequence shown here is derived from an EMBL/GenBank/DDBJ whole genome shotgun (WGS) entry which is preliminary data.</text>
</comment>
<feature type="region of interest" description="Disordered" evidence="1">
    <location>
        <begin position="1"/>
        <end position="26"/>
    </location>
</feature>
<dbReference type="EMBL" id="QGKV02000759">
    <property type="protein sequence ID" value="KAF3563107.1"/>
    <property type="molecule type" value="Genomic_DNA"/>
</dbReference>
<reference evidence="2 3" key="1">
    <citation type="journal article" date="2020" name="BMC Genomics">
        <title>Intraspecific diversification of the crop wild relative Brassica cretica Lam. using demographic model selection.</title>
        <authorList>
            <person name="Kioukis A."/>
            <person name="Michalopoulou V.A."/>
            <person name="Briers L."/>
            <person name="Pirintsos S."/>
            <person name="Studholme D.J."/>
            <person name="Pavlidis P."/>
            <person name="Sarris P.F."/>
        </authorList>
    </citation>
    <scope>NUCLEOTIDE SEQUENCE [LARGE SCALE GENOMIC DNA]</scope>
    <source>
        <strain evidence="3">cv. PFS-1207/04</strain>
    </source>
</reference>
<evidence type="ECO:0000256" key="1">
    <source>
        <dbReference type="SAM" id="MobiDB-lite"/>
    </source>
</evidence>
<name>A0ABQ7CTB5_BRACR</name>
<protein>
    <submittedName>
        <fullName evidence="2">Uncharacterized protein</fullName>
    </submittedName>
</protein>
<feature type="compositionally biased region" description="Basic and acidic residues" evidence="1">
    <location>
        <begin position="1"/>
        <end position="10"/>
    </location>
</feature>